<comment type="subunit">
    <text evidence="9">Homodimer, forms a heterotetramer with a Cas1 homodimer.</text>
</comment>
<dbReference type="AlphaFoldDB" id="A0A250L122"/>
<dbReference type="CDD" id="cd09725">
    <property type="entry name" value="Cas2_I_II_III"/>
    <property type="match status" value="1"/>
</dbReference>
<keyword evidence="7 9" id="KW-0460">Magnesium</keyword>
<dbReference type="EC" id="3.1.-.-" evidence="9"/>
<dbReference type="EMBL" id="AP017928">
    <property type="protein sequence ID" value="BBA37444.1"/>
    <property type="molecule type" value="Genomic_DNA"/>
</dbReference>
<dbReference type="Gene3D" id="3.30.70.240">
    <property type="match status" value="1"/>
</dbReference>
<protein>
    <recommendedName>
        <fullName evidence="9">CRISPR-associated endoribonuclease Cas2</fullName>
        <ecNumber evidence="9">3.1.-.-</ecNumber>
    </recommendedName>
</protein>
<dbReference type="GO" id="GO:0043571">
    <property type="term" value="P:maintenance of CRISPR repeat elements"/>
    <property type="evidence" value="ECO:0007669"/>
    <property type="project" value="UniProtKB-UniRule"/>
</dbReference>
<keyword evidence="3 9" id="KW-0540">Nuclease</keyword>
<proteinExistence type="inferred from homology"/>
<dbReference type="RefSeq" id="WP_119632430.1">
    <property type="nucleotide sequence ID" value="NZ_AP017928.1"/>
</dbReference>
<comment type="cofactor">
    <cofactor evidence="1 9">
        <name>Mg(2+)</name>
        <dbReference type="ChEBI" id="CHEBI:18420"/>
    </cofactor>
</comment>
<keyword evidence="5 9" id="KW-0255">Endonuclease</keyword>
<evidence type="ECO:0000256" key="1">
    <source>
        <dbReference type="ARBA" id="ARBA00001946"/>
    </source>
</evidence>
<keyword evidence="6 9" id="KW-0378">Hydrolase</keyword>
<reference evidence="10 11" key="1">
    <citation type="submission" date="2016-12" db="EMBL/GenBank/DDBJ databases">
        <title>Genome sequencing of Methylocaldum marinum.</title>
        <authorList>
            <person name="Takeuchi M."/>
            <person name="Kamagata Y."/>
            <person name="Hiraoka S."/>
            <person name="Oshima K."/>
            <person name="Hattori M."/>
            <person name="Iwasaki W."/>
        </authorList>
    </citation>
    <scope>NUCLEOTIDE SEQUENCE [LARGE SCALE GENOMIC DNA]</scope>
    <source>
        <strain evidence="10 11">S8</strain>
    </source>
</reference>
<dbReference type="Pfam" id="PF09827">
    <property type="entry name" value="CRISPR_Cas2"/>
    <property type="match status" value="1"/>
</dbReference>
<dbReference type="KEGG" id="mmai:sS8_5527"/>
<dbReference type="GO" id="GO:0004521">
    <property type="term" value="F:RNA endonuclease activity"/>
    <property type="evidence" value="ECO:0007669"/>
    <property type="project" value="InterPro"/>
</dbReference>
<sequence length="139" mass="15579">MAQGRAQSYLVCYDIADPKRLGRVHRFLREHGIPVQYSVFAAQATAKQLARIIAGLMHRIDRRADDVRIYPLPSRPETVSLGLQLFPEGVLLMEKVRIYLGCGGRVFMPRYSRSQGRESFPDVAARSGVCVGKGLPTYD</sequence>
<dbReference type="PANTHER" id="PTHR34405:SF3">
    <property type="entry name" value="CRISPR-ASSOCIATED ENDORIBONUCLEASE CAS2 3"/>
    <property type="match status" value="1"/>
</dbReference>
<dbReference type="GO" id="GO:0051607">
    <property type="term" value="P:defense response to virus"/>
    <property type="evidence" value="ECO:0007669"/>
    <property type="project" value="UniProtKB-UniRule"/>
</dbReference>
<dbReference type="SUPFAM" id="SSF143430">
    <property type="entry name" value="TTP0101/SSO1404-like"/>
    <property type="match status" value="1"/>
</dbReference>
<evidence type="ECO:0000256" key="2">
    <source>
        <dbReference type="ARBA" id="ARBA00009959"/>
    </source>
</evidence>
<dbReference type="PANTHER" id="PTHR34405">
    <property type="entry name" value="CRISPR-ASSOCIATED ENDORIBONUCLEASE CAS2"/>
    <property type="match status" value="1"/>
</dbReference>
<dbReference type="Proteomes" id="UP000266313">
    <property type="component" value="Chromosome"/>
</dbReference>
<evidence type="ECO:0000256" key="6">
    <source>
        <dbReference type="ARBA" id="ARBA00022801"/>
    </source>
</evidence>
<name>A0A250L122_9GAMM</name>
<keyword evidence="8 9" id="KW-0051">Antiviral defense</keyword>
<dbReference type="InterPro" id="IPR019199">
    <property type="entry name" value="Virulence_VapD/CRISPR_Cas2"/>
</dbReference>
<evidence type="ECO:0000256" key="9">
    <source>
        <dbReference type="HAMAP-Rule" id="MF_01471"/>
    </source>
</evidence>
<accession>A0A250L122</accession>
<dbReference type="GO" id="GO:0046872">
    <property type="term" value="F:metal ion binding"/>
    <property type="evidence" value="ECO:0007669"/>
    <property type="project" value="UniProtKB-UniRule"/>
</dbReference>
<comment type="function">
    <text evidence="9">CRISPR (clustered regularly interspaced short palindromic repeat), is an adaptive immune system that provides protection against mobile genetic elements (viruses, transposable elements and conjugative plasmids). CRISPR clusters contain sequences complementary to antecedent mobile elements and target invading nucleic acids. CRISPR clusters are transcribed and processed into CRISPR RNA (crRNA). Functions as a ssRNA-specific endoribonuclease. Involved in the integration of spacer DNA into the CRISPR cassette.</text>
</comment>
<dbReference type="NCBIfam" id="TIGR01573">
    <property type="entry name" value="cas2"/>
    <property type="match status" value="1"/>
</dbReference>
<gene>
    <name evidence="9" type="primary">cas2</name>
    <name evidence="10" type="ORF">sS8_5527</name>
</gene>
<evidence type="ECO:0000313" key="10">
    <source>
        <dbReference type="EMBL" id="BBA37444.1"/>
    </source>
</evidence>
<dbReference type="OrthoDB" id="9798176at2"/>
<organism evidence="10 11">
    <name type="scientific">Methylocaldum marinum</name>
    <dbReference type="NCBI Taxonomy" id="1432792"/>
    <lineage>
        <taxon>Bacteria</taxon>
        <taxon>Pseudomonadati</taxon>
        <taxon>Pseudomonadota</taxon>
        <taxon>Gammaproteobacteria</taxon>
        <taxon>Methylococcales</taxon>
        <taxon>Methylococcaceae</taxon>
        <taxon>Methylocaldum</taxon>
    </lineage>
</organism>
<evidence type="ECO:0000256" key="7">
    <source>
        <dbReference type="ARBA" id="ARBA00022842"/>
    </source>
</evidence>
<keyword evidence="11" id="KW-1185">Reference proteome</keyword>
<dbReference type="HAMAP" id="MF_01471">
    <property type="entry name" value="Cas2"/>
    <property type="match status" value="1"/>
</dbReference>
<evidence type="ECO:0000256" key="4">
    <source>
        <dbReference type="ARBA" id="ARBA00022723"/>
    </source>
</evidence>
<dbReference type="InterPro" id="IPR021127">
    <property type="entry name" value="CRISPR_associated_Cas2"/>
</dbReference>
<keyword evidence="4 9" id="KW-0479">Metal-binding</keyword>
<evidence type="ECO:0000256" key="3">
    <source>
        <dbReference type="ARBA" id="ARBA00022722"/>
    </source>
</evidence>
<feature type="binding site" evidence="9">
    <location>
        <position position="14"/>
    </location>
    <ligand>
        <name>Mg(2+)</name>
        <dbReference type="ChEBI" id="CHEBI:18420"/>
        <note>catalytic</note>
    </ligand>
</feature>
<evidence type="ECO:0000256" key="5">
    <source>
        <dbReference type="ARBA" id="ARBA00022759"/>
    </source>
</evidence>
<comment type="similarity">
    <text evidence="2 9">Belongs to the CRISPR-associated endoribonuclease Cas2 protein family.</text>
</comment>
<evidence type="ECO:0000256" key="8">
    <source>
        <dbReference type="ARBA" id="ARBA00023118"/>
    </source>
</evidence>
<evidence type="ECO:0000313" key="11">
    <source>
        <dbReference type="Proteomes" id="UP000266313"/>
    </source>
</evidence>
<dbReference type="GO" id="GO:0016787">
    <property type="term" value="F:hydrolase activity"/>
    <property type="evidence" value="ECO:0007669"/>
    <property type="project" value="UniProtKB-KW"/>
</dbReference>